<proteinExistence type="predicted"/>
<evidence type="ECO:0000313" key="1">
    <source>
        <dbReference type="EMBL" id="AYN65372.1"/>
    </source>
</evidence>
<reference evidence="1 2" key="1">
    <citation type="submission" date="2014-08" db="EMBL/GenBank/DDBJ databases">
        <authorList>
            <person name="Kuleshov K."/>
            <person name="Dedkov V."/>
            <person name="Markelov M."/>
            <person name="Pimkina E."/>
        </authorList>
    </citation>
    <scope>NUCLEOTIDE SEQUENCE [LARGE SCALE GENOMIC DNA]</scope>
    <source>
        <strain evidence="2">TOA</strain>
    </source>
</reference>
<gene>
    <name evidence="1" type="ORF">KN71_001495</name>
</gene>
<reference evidence="1 2" key="2">
    <citation type="submission" date="2018-10" db="EMBL/GenBank/DDBJ databases">
        <title>Detection and isolation of Mycoplasma hominis as a predominant microorganism from pelvic cavity of patient with salpingitis and tubo-ovarian abscess.</title>
        <authorList>
            <person name="Guschin A.E."/>
            <person name="Khayrullina G.A."/>
            <person name="Rakovskaya I.V."/>
            <person name="Shelenkov A.A."/>
            <person name="Shagin D.A."/>
        </authorList>
    </citation>
    <scope>NUCLEOTIDE SEQUENCE [LARGE SCALE GENOMIC DNA]</scope>
    <source>
        <strain evidence="2">TOA</strain>
    </source>
</reference>
<dbReference type="EMBL" id="CP033021">
    <property type="protein sequence ID" value="AYN65372.1"/>
    <property type="molecule type" value="Genomic_DNA"/>
</dbReference>
<protein>
    <submittedName>
        <fullName evidence="1">Uncharacterized protein</fullName>
    </submittedName>
</protein>
<dbReference type="RefSeq" id="WP_036438849.1">
    <property type="nucleotide sequence ID" value="NZ_CP033021.1"/>
</dbReference>
<dbReference type="OrthoDB" id="402514at2"/>
<name>A0A454C9H9_METHO</name>
<dbReference type="AlphaFoldDB" id="A0A454C9H9"/>
<accession>A0A454C9H9</accession>
<dbReference type="Proteomes" id="UP000029712">
    <property type="component" value="Chromosome"/>
</dbReference>
<organism evidence="1 2">
    <name type="scientific">Metamycoplasma hominis</name>
    <name type="common">Mycoplasma hominis</name>
    <dbReference type="NCBI Taxonomy" id="2098"/>
    <lineage>
        <taxon>Bacteria</taxon>
        <taxon>Bacillati</taxon>
        <taxon>Mycoplasmatota</taxon>
        <taxon>Mycoplasmoidales</taxon>
        <taxon>Metamycoplasmataceae</taxon>
        <taxon>Metamycoplasma</taxon>
    </lineage>
</organism>
<sequence>MGLITNKKKSKIIKVLLFSIIHKKISLKIFEKNFMGGNKEFMLMKQEAKSNNDYSLVDAFKINLNWKKNYNKKSMTN</sequence>
<evidence type="ECO:0000313" key="2">
    <source>
        <dbReference type="Proteomes" id="UP000029712"/>
    </source>
</evidence>